<dbReference type="SMART" id="SM00649">
    <property type="entry name" value="RL11"/>
    <property type="match status" value="1"/>
</dbReference>
<dbReference type="GO" id="GO:0070180">
    <property type="term" value="F:large ribosomal subunit rRNA binding"/>
    <property type="evidence" value="ECO:0007669"/>
    <property type="project" value="TreeGrafter"/>
</dbReference>
<dbReference type="Pfam" id="PF00298">
    <property type="entry name" value="Ribosomal_L11"/>
    <property type="match status" value="1"/>
</dbReference>
<dbReference type="InterPro" id="IPR036796">
    <property type="entry name" value="Ribosomal_uL11_N_sf"/>
</dbReference>
<keyword evidence="3 7" id="KW-0687">Ribonucleoprotein</keyword>
<feature type="domain" description="Large ribosomal subunit protein uL11 C-terminal" evidence="8">
    <location>
        <begin position="89"/>
        <end position="158"/>
    </location>
</feature>
<comment type="caution">
    <text evidence="10">The sequence shown here is derived from an EMBL/GenBank/DDBJ whole genome shotgun (WGS) entry which is preliminary data.</text>
</comment>
<dbReference type="GO" id="GO:0003735">
    <property type="term" value="F:structural constituent of ribosome"/>
    <property type="evidence" value="ECO:0007669"/>
    <property type="project" value="InterPro"/>
</dbReference>
<organism evidence="10 11">
    <name type="scientific">Brachionus calyciflorus</name>
    <dbReference type="NCBI Taxonomy" id="104777"/>
    <lineage>
        <taxon>Eukaryota</taxon>
        <taxon>Metazoa</taxon>
        <taxon>Spiralia</taxon>
        <taxon>Gnathifera</taxon>
        <taxon>Rotifera</taxon>
        <taxon>Eurotatoria</taxon>
        <taxon>Monogononta</taxon>
        <taxon>Pseudotrocha</taxon>
        <taxon>Ploima</taxon>
        <taxon>Brachionidae</taxon>
        <taxon>Brachionus</taxon>
    </lineage>
</organism>
<reference evidence="10" key="1">
    <citation type="submission" date="2021-02" db="EMBL/GenBank/DDBJ databases">
        <authorList>
            <person name="Nowell W R."/>
        </authorList>
    </citation>
    <scope>NUCLEOTIDE SEQUENCE</scope>
    <source>
        <strain evidence="10">Ploen Becks lab</strain>
    </source>
</reference>
<dbReference type="Proteomes" id="UP000663879">
    <property type="component" value="Unassembled WGS sequence"/>
</dbReference>
<dbReference type="InterPro" id="IPR036769">
    <property type="entry name" value="Ribosomal_uL11_C_sf"/>
</dbReference>
<dbReference type="SUPFAM" id="SSF54747">
    <property type="entry name" value="Ribosomal L11/L12e N-terminal domain"/>
    <property type="match status" value="1"/>
</dbReference>
<dbReference type="PANTHER" id="PTHR11661:SF1">
    <property type="entry name" value="LARGE RIBOSOMAL SUBUNIT PROTEIN UL11M"/>
    <property type="match status" value="1"/>
</dbReference>
<keyword evidence="11" id="KW-1185">Reference proteome</keyword>
<evidence type="ECO:0000259" key="8">
    <source>
        <dbReference type="Pfam" id="PF00298"/>
    </source>
</evidence>
<dbReference type="AlphaFoldDB" id="A0A813T0W3"/>
<dbReference type="FunFam" id="1.10.10.250:FF:000003">
    <property type="entry name" value="Mitochondrial ribosomal protein L11"/>
    <property type="match status" value="1"/>
</dbReference>
<dbReference type="EMBL" id="CAJNOC010000802">
    <property type="protein sequence ID" value="CAF0804660.1"/>
    <property type="molecule type" value="Genomic_DNA"/>
</dbReference>
<evidence type="ECO:0000313" key="10">
    <source>
        <dbReference type="EMBL" id="CAF0804660.1"/>
    </source>
</evidence>
<dbReference type="CDD" id="cd00349">
    <property type="entry name" value="Ribosomal_L11"/>
    <property type="match status" value="1"/>
</dbReference>
<proteinExistence type="inferred from homology"/>
<sequence length="205" mass="22634">MSAKAKKVVGKAKPVLQKVVHGPIMKTIIPAGMASAAPPLGTMLGQRGINIANFVKDFNEQTKNYKDGIPITTRVHCQGDRSYFLELLKPPVSFFLKQAAGIKRASMEPGHKIAGVVSIKHIYEIAKFKMEDVNCAHMSLQEMCIKVINSANRAGIKVVKHDLDPVELDEFLKQREDIAKQELKELSEKRAAKLMRSSAASTPKK</sequence>
<comment type="subunit">
    <text evidence="4">Component of the mitochondrial ribosome large subunit (39S) which comprises a 16S rRNA and about 50 distinct proteins.</text>
</comment>
<dbReference type="GO" id="GO:0005762">
    <property type="term" value="C:mitochondrial large ribosomal subunit"/>
    <property type="evidence" value="ECO:0007669"/>
    <property type="project" value="TreeGrafter"/>
</dbReference>
<dbReference type="Pfam" id="PF03946">
    <property type="entry name" value="Ribosomal_L11_N"/>
    <property type="match status" value="1"/>
</dbReference>
<comment type="similarity">
    <text evidence="1 7">Belongs to the universal ribosomal protein uL11 family.</text>
</comment>
<evidence type="ECO:0000313" key="11">
    <source>
        <dbReference type="Proteomes" id="UP000663879"/>
    </source>
</evidence>
<dbReference type="SUPFAM" id="SSF46906">
    <property type="entry name" value="Ribosomal protein L11, C-terminal domain"/>
    <property type="match status" value="1"/>
</dbReference>
<gene>
    <name evidence="10" type="ORF">OXX778_LOCUS6652</name>
</gene>
<dbReference type="InterPro" id="IPR000911">
    <property type="entry name" value="Ribosomal_uL11"/>
</dbReference>
<dbReference type="OrthoDB" id="1091498at2759"/>
<dbReference type="Gene3D" id="1.10.10.250">
    <property type="entry name" value="Ribosomal protein L11, C-terminal domain"/>
    <property type="match status" value="1"/>
</dbReference>
<evidence type="ECO:0000256" key="3">
    <source>
        <dbReference type="ARBA" id="ARBA00023274"/>
    </source>
</evidence>
<name>A0A813T0W3_9BILA</name>
<dbReference type="InterPro" id="IPR020784">
    <property type="entry name" value="Ribosomal_uL11_N"/>
</dbReference>
<evidence type="ECO:0000256" key="7">
    <source>
        <dbReference type="RuleBase" id="RU003978"/>
    </source>
</evidence>
<keyword evidence="2 7" id="KW-0689">Ribosomal protein</keyword>
<accession>A0A813T0W3</accession>
<evidence type="ECO:0000256" key="4">
    <source>
        <dbReference type="ARBA" id="ARBA00038782"/>
    </source>
</evidence>
<protein>
    <recommendedName>
        <fullName evidence="5">Large ribosomal subunit protein uL11m</fullName>
    </recommendedName>
    <alternativeName>
        <fullName evidence="6">39S ribosomal protein L11, mitochondrial</fullName>
    </alternativeName>
</protein>
<dbReference type="Gene3D" id="3.30.1550.10">
    <property type="entry name" value="Ribosomal protein L11/L12, N-terminal domain"/>
    <property type="match status" value="1"/>
</dbReference>
<dbReference type="PANTHER" id="PTHR11661">
    <property type="entry name" value="60S RIBOSOMAL PROTEIN L12"/>
    <property type="match status" value="1"/>
</dbReference>
<evidence type="ECO:0000256" key="5">
    <source>
        <dbReference type="ARBA" id="ARBA00040104"/>
    </source>
</evidence>
<dbReference type="InterPro" id="IPR020783">
    <property type="entry name" value="Ribosomal_uL11_C"/>
</dbReference>
<evidence type="ECO:0000256" key="1">
    <source>
        <dbReference type="ARBA" id="ARBA00010537"/>
    </source>
</evidence>
<dbReference type="GO" id="GO:0006412">
    <property type="term" value="P:translation"/>
    <property type="evidence" value="ECO:0007669"/>
    <property type="project" value="InterPro"/>
</dbReference>
<dbReference type="HAMAP" id="MF_00736">
    <property type="entry name" value="Ribosomal_uL11"/>
    <property type="match status" value="1"/>
</dbReference>
<evidence type="ECO:0000256" key="2">
    <source>
        <dbReference type="ARBA" id="ARBA00022980"/>
    </source>
</evidence>
<feature type="domain" description="Large ribosomal subunit protein uL11 N-terminal" evidence="9">
    <location>
        <begin position="25"/>
        <end position="83"/>
    </location>
</feature>
<evidence type="ECO:0000256" key="6">
    <source>
        <dbReference type="ARBA" id="ARBA00041455"/>
    </source>
</evidence>
<evidence type="ECO:0000259" key="9">
    <source>
        <dbReference type="Pfam" id="PF03946"/>
    </source>
</evidence>